<dbReference type="AlphaFoldDB" id="A0A6J5UX08"/>
<name>A0A6J5UX08_PRUAR</name>
<feature type="active site" evidence="2">
    <location>
        <position position="121"/>
    </location>
</feature>
<evidence type="ECO:0000313" key="6">
    <source>
        <dbReference type="Proteomes" id="UP000507222"/>
    </source>
</evidence>
<dbReference type="Pfam" id="PF14541">
    <property type="entry name" value="TAXi_C"/>
    <property type="match status" value="1"/>
</dbReference>
<feature type="active site" evidence="2">
    <location>
        <position position="328"/>
    </location>
</feature>
<dbReference type="Proteomes" id="UP000507222">
    <property type="component" value="Unassembled WGS sequence"/>
</dbReference>
<dbReference type="PROSITE" id="PS51767">
    <property type="entry name" value="PEPTIDASE_A1"/>
    <property type="match status" value="1"/>
</dbReference>
<feature type="chain" id="PRO_5026947596" description="Peptidase A1 domain-containing protein" evidence="3">
    <location>
        <begin position="27"/>
        <end position="450"/>
    </location>
</feature>
<sequence>MAKALVKYLGIALVLILVTFLICSEARSNKSSSSSSRTIRFPLYHREKFLASNFKDQRSLVRTRLARDNARFHRRHASSSAQFHKHSGNDLNHTAVLEEGGEYVTVLKVGSPSQNVQLLVDIGTPLTWWQCQPNCKYCYSTPHHIFDTSRSSTYTETNCAEGFCDVTQLFILGCIRRDDPKCHYRVQYVDGSVSQGVMARDVVATSEGVTLHNSFSFGCGRSNQGVTMFNADATGILGFVPGGYSLPSQLQANTFTFCLPTYNTTSSGSLYLNYYPSAFQYSSRSMLIIIMGHYYLDFSGVEINGEAIPIPPENWQCDREGVGGVIIDTGSTITRFPKKAYDIFKDYFLRNAQGLPLSQPEEQLDTCFNVAGVGEWEGFVPKVRFLFKWPSGRPLEFETGQLLMSVGNNKYCLAFGAGGPTTIIGSWQLQGSLVGFDLPNHLVGFLRASC</sequence>
<dbReference type="InterPro" id="IPR021109">
    <property type="entry name" value="Peptidase_aspartic_dom_sf"/>
</dbReference>
<dbReference type="InterPro" id="IPR033121">
    <property type="entry name" value="PEPTIDASE_A1"/>
</dbReference>
<dbReference type="InterPro" id="IPR032861">
    <property type="entry name" value="TAXi_N"/>
</dbReference>
<dbReference type="PANTHER" id="PTHR13683:SF679">
    <property type="entry name" value="ASPARTYL PROTEASE FAMILY PROTEIN 2"/>
    <property type="match status" value="1"/>
</dbReference>
<evidence type="ECO:0000259" key="4">
    <source>
        <dbReference type="PROSITE" id="PS51767"/>
    </source>
</evidence>
<dbReference type="PANTHER" id="PTHR13683">
    <property type="entry name" value="ASPARTYL PROTEASES"/>
    <property type="match status" value="1"/>
</dbReference>
<feature type="signal peptide" evidence="3">
    <location>
        <begin position="1"/>
        <end position="26"/>
    </location>
</feature>
<dbReference type="Pfam" id="PF14543">
    <property type="entry name" value="TAXi_N"/>
    <property type="match status" value="1"/>
</dbReference>
<evidence type="ECO:0000256" key="1">
    <source>
        <dbReference type="ARBA" id="ARBA00007447"/>
    </source>
</evidence>
<comment type="similarity">
    <text evidence="1">Belongs to the peptidase A1 family.</text>
</comment>
<proteinExistence type="inferred from homology"/>
<organism evidence="5 6">
    <name type="scientific">Prunus armeniaca</name>
    <name type="common">Apricot</name>
    <name type="synonym">Armeniaca vulgaris</name>
    <dbReference type="NCBI Taxonomy" id="36596"/>
    <lineage>
        <taxon>Eukaryota</taxon>
        <taxon>Viridiplantae</taxon>
        <taxon>Streptophyta</taxon>
        <taxon>Embryophyta</taxon>
        <taxon>Tracheophyta</taxon>
        <taxon>Spermatophyta</taxon>
        <taxon>Magnoliopsida</taxon>
        <taxon>eudicotyledons</taxon>
        <taxon>Gunneridae</taxon>
        <taxon>Pentapetalae</taxon>
        <taxon>rosids</taxon>
        <taxon>fabids</taxon>
        <taxon>Rosales</taxon>
        <taxon>Rosaceae</taxon>
        <taxon>Amygdaloideae</taxon>
        <taxon>Amygdaleae</taxon>
        <taxon>Prunus</taxon>
    </lineage>
</organism>
<accession>A0A6J5UX08</accession>
<dbReference type="EMBL" id="CAEKDK010000005">
    <property type="protein sequence ID" value="CAB4281226.1"/>
    <property type="molecule type" value="Genomic_DNA"/>
</dbReference>
<protein>
    <recommendedName>
        <fullName evidence="4">Peptidase A1 domain-containing protein</fullName>
    </recommendedName>
</protein>
<dbReference type="InterPro" id="IPR032799">
    <property type="entry name" value="TAXi_C"/>
</dbReference>
<feature type="domain" description="Peptidase A1" evidence="4">
    <location>
        <begin position="103"/>
        <end position="446"/>
    </location>
</feature>
<evidence type="ECO:0000256" key="2">
    <source>
        <dbReference type="PIRSR" id="PIRSR601461-1"/>
    </source>
</evidence>
<dbReference type="GO" id="GO:0006508">
    <property type="term" value="P:proteolysis"/>
    <property type="evidence" value="ECO:0007669"/>
    <property type="project" value="InterPro"/>
</dbReference>
<dbReference type="Gene3D" id="2.40.70.10">
    <property type="entry name" value="Acid Proteases"/>
    <property type="match status" value="2"/>
</dbReference>
<evidence type="ECO:0000256" key="3">
    <source>
        <dbReference type="SAM" id="SignalP"/>
    </source>
</evidence>
<keyword evidence="3" id="KW-0732">Signal</keyword>
<dbReference type="GO" id="GO:0004190">
    <property type="term" value="F:aspartic-type endopeptidase activity"/>
    <property type="evidence" value="ECO:0007669"/>
    <property type="project" value="InterPro"/>
</dbReference>
<gene>
    <name evidence="5" type="ORF">CURHAP_LOCUS34259</name>
</gene>
<dbReference type="InterPro" id="IPR001461">
    <property type="entry name" value="Aspartic_peptidase_A1"/>
</dbReference>
<reference evidence="5 6" key="1">
    <citation type="submission" date="2020-05" db="EMBL/GenBank/DDBJ databases">
        <authorList>
            <person name="Campoy J."/>
            <person name="Schneeberger K."/>
            <person name="Spophaly S."/>
        </authorList>
    </citation>
    <scope>NUCLEOTIDE SEQUENCE [LARGE SCALE GENOMIC DNA]</scope>
    <source>
        <strain evidence="5">PruArmRojPasFocal</strain>
    </source>
</reference>
<dbReference type="SUPFAM" id="SSF50630">
    <property type="entry name" value="Acid proteases"/>
    <property type="match status" value="1"/>
</dbReference>
<evidence type="ECO:0000313" key="5">
    <source>
        <dbReference type="EMBL" id="CAB4281226.1"/>
    </source>
</evidence>